<evidence type="ECO:0000256" key="1">
    <source>
        <dbReference type="ARBA" id="ARBA00005591"/>
    </source>
</evidence>
<comment type="similarity">
    <text evidence="1">Belongs to the MsrA Met sulfoxide reductase family.</text>
</comment>
<dbReference type="PANTHER" id="PTHR43774">
    <property type="entry name" value="PEPTIDE METHIONINE SULFOXIDE REDUCTASE"/>
    <property type="match status" value="1"/>
</dbReference>
<dbReference type="VEuPathDB" id="CryptoDB:Cvel_18052"/>
<evidence type="ECO:0000256" key="4">
    <source>
        <dbReference type="ARBA" id="ARBA00030643"/>
    </source>
</evidence>
<evidence type="ECO:0000259" key="5">
    <source>
        <dbReference type="Pfam" id="PF01625"/>
    </source>
</evidence>
<evidence type="ECO:0000256" key="2">
    <source>
        <dbReference type="ARBA" id="ARBA00012502"/>
    </source>
</evidence>
<dbReference type="SUPFAM" id="SSF55068">
    <property type="entry name" value="Peptide methionine sulfoxide reductase"/>
    <property type="match status" value="1"/>
</dbReference>
<dbReference type="Pfam" id="PF01625">
    <property type="entry name" value="PMSR"/>
    <property type="match status" value="1"/>
</dbReference>
<accession>A0A0G4FPD0</accession>
<reference evidence="6" key="1">
    <citation type="submission" date="2014-11" db="EMBL/GenBank/DDBJ databases">
        <authorList>
            <person name="Otto D Thomas"/>
            <person name="Naeem Raeece"/>
        </authorList>
    </citation>
    <scope>NUCLEOTIDE SEQUENCE</scope>
</reference>
<keyword evidence="3" id="KW-0560">Oxidoreductase</keyword>
<evidence type="ECO:0000313" key="6">
    <source>
        <dbReference type="EMBL" id="CEM16115.1"/>
    </source>
</evidence>
<dbReference type="Gene3D" id="3.30.1060.10">
    <property type="entry name" value="Peptide methionine sulphoxide reductase MsrA"/>
    <property type="match status" value="1"/>
</dbReference>
<dbReference type="HAMAP" id="MF_01401">
    <property type="entry name" value="MsrA"/>
    <property type="match status" value="1"/>
</dbReference>
<gene>
    <name evidence="6" type="ORF">Cvel_18052</name>
</gene>
<dbReference type="EMBL" id="CDMZ01000523">
    <property type="protein sequence ID" value="CEM16115.1"/>
    <property type="molecule type" value="Genomic_DNA"/>
</dbReference>
<dbReference type="EC" id="1.8.4.11" evidence="2"/>
<dbReference type="PANTHER" id="PTHR43774:SF1">
    <property type="entry name" value="PEPTIDE METHIONINE SULFOXIDE REDUCTASE MSRA 2"/>
    <property type="match status" value="1"/>
</dbReference>
<dbReference type="AlphaFoldDB" id="A0A0G4FPD0"/>
<evidence type="ECO:0000256" key="3">
    <source>
        <dbReference type="ARBA" id="ARBA00023002"/>
    </source>
</evidence>
<dbReference type="NCBIfam" id="TIGR00401">
    <property type="entry name" value="msrA"/>
    <property type="match status" value="1"/>
</dbReference>
<dbReference type="InterPro" id="IPR002569">
    <property type="entry name" value="Met_Sox_Rdtase_MsrA_dom"/>
</dbReference>
<name>A0A0G4FPD0_9ALVE</name>
<sequence>MSGMRAQCVRSRFPSVVPLVIFLCLVCVENVWCLHLRRPVGFAFVPLVDQSPFGFQAQERVEAVGNEVAVTRTASELLQSSVGTTSSLWPQRGGETAGRLRQWGVGVSPSLTEGVGISTEILGGEVKLSPASAAALLWAPDLDRYEFDRESVGENGENVPPIAAFREEVQRKGFDVASFAGGCFWCVESDLEAVPGVNSVISGYEGGTVAFPSYKEVCRGRTGHKESVLVVFDPKVISYDALVDRFFHSIDPTDPRGQFCDKGASYRSAVFYLDDAQRQAAWESRKALEKEALKGQPVVTEIVKAPDFFWPAEGYHQNYYITTAPLYKYYRQGCGRDVRVADVWGQTFKEYNQAMIKAGGKA</sequence>
<organism evidence="6">
    <name type="scientific">Chromera velia CCMP2878</name>
    <dbReference type="NCBI Taxonomy" id="1169474"/>
    <lineage>
        <taxon>Eukaryota</taxon>
        <taxon>Sar</taxon>
        <taxon>Alveolata</taxon>
        <taxon>Colpodellida</taxon>
        <taxon>Chromeraceae</taxon>
        <taxon>Chromera</taxon>
    </lineage>
</organism>
<dbReference type="InterPro" id="IPR036509">
    <property type="entry name" value="Met_Sox_Rdtase_MsrA_sf"/>
</dbReference>
<protein>
    <recommendedName>
        <fullName evidence="2">peptide-methionine (S)-S-oxide reductase</fullName>
        <ecNumber evidence="2">1.8.4.11</ecNumber>
    </recommendedName>
    <alternativeName>
        <fullName evidence="4">Peptide-methionine (S)-S-oxide reductase</fullName>
    </alternativeName>
</protein>
<proteinExistence type="inferred from homology"/>
<dbReference type="GO" id="GO:0008113">
    <property type="term" value="F:peptide-methionine (S)-S-oxide reductase activity"/>
    <property type="evidence" value="ECO:0007669"/>
    <property type="project" value="UniProtKB-EC"/>
</dbReference>
<feature type="domain" description="Peptide methionine sulphoxide reductase MsrA" evidence="5">
    <location>
        <begin position="177"/>
        <end position="324"/>
    </location>
</feature>